<feature type="transmembrane region" description="Helical" evidence="1">
    <location>
        <begin position="111"/>
        <end position="129"/>
    </location>
</feature>
<feature type="transmembrane region" description="Helical" evidence="1">
    <location>
        <begin position="1169"/>
        <end position="1190"/>
    </location>
</feature>
<feature type="transmembrane region" description="Helical" evidence="1">
    <location>
        <begin position="53"/>
        <end position="73"/>
    </location>
</feature>
<reference evidence="3" key="1">
    <citation type="submission" date="2017-09" db="EMBL/GenBank/DDBJ databases">
        <title>Depth-based differentiation of microbial function through sediment-hosted aquifers and enrichment of novel symbionts in the deep terrestrial subsurface.</title>
        <authorList>
            <person name="Probst A.J."/>
            <person name="Ladd B."/>
            <person name="Jarett J.K."/>
            <person name="Geller-Mcgrath D.E."/>
            <person name="Sieber C.M.K."/>
            <person name="Emerson J.B."/>
            <person name="Anantharaman K."/>
            <person name="Thomas B.C."/>
            <person name="Malmstrom R."/>
            <person name="Stieglmeier M."/>
            <person name="Klingl A."/>
            <person name="Woyke T."/>
            <person name="Ryan C.M."/>
            <person name="Banfield J.F."/>
        </authorList>
    </citation>
    <scope>NUCLEOTIDE SEQUENCE [LARGE SCALE GENOMIC DNA]</scope>
</reference>
<feature type="transmembrane region" description="Helical" evidence="1">
    <location>
        <begin position="216"/>
        <end position="237"/>
    </location>
</feature>
<evidence type="ECO:0000256" key="1">
    <source>
        <dbReference type="SAM" id="Phobius"/>
    </source>
</evidence>
<feature type="transmembrane region" description="Helical" evidence="1">
    <location>
        <begin position="388"/>
        <end position="408"/>
    </location>
</feature>
<evidence type="ECO:0000313" key="2">
    <source>
        <dbReference type="EMBL" id="PJE67861.1"/>
    </source>
</evidence>
<feature type="transmembrane region" description="Helical" evidence="1">
    <location>
        <begin position="7"/>
        <end position="25"/>
    </location>
</feature>
<feature type="transmembrane region" description="Helical" evidence="1">
    <location>
        <begin position="85"/>
        <end position="105"/>
    </location>
</feature>
<keyword evidence="1" id="KW-0812">Transmembrane</keyword>
<feature type="transmembrane region" description="Helical" evidence="1">
    <location>
        <begin position="364"/>
        <end position="381"/>
    </location>
</feature>
<accession>A0A2M8L4K0</accession>
<dbReference type="Proteomes" id="UP000231474">
    <property type="component" value="Unassembled WGS sequence"/>
</dbReference>
<dbReference type="EMBL" id="PFEK01000002">
    <property type="protein sequence ID" value="PJE67861.1"/>
    <property type="molecule type" value="Genomic_DNA"/>
</dbReference>
<dbReference type="AlphaFoldDB" id="A0A2M8L4K0"/>
<feature type="transmembrane region" description="Helical" evidence="1">
    <location>
        <begin position="186"/>
        <end position="204"/>
    </location>
</feature>
<feature type="transmembrane region" description="Helical" evidence="1">
    <location>
        <begin position="141"/>
        <end position="158"/>
    </location>
</feature>
<keyword evidence="1" id="KW-1133">Transmembrane helix</keyword>
<comment type="caution">
    <text evidence="2">The sequence shown here is derived from an EMBL/GenBank/DDBJ whole genome shotgun (WGS) entry which is preliminary data.</text>
</comment>
<organism evidence="2 3">
    <name type="scientific">Candidatus Shapirobacteria bacterium CG10_big_fil_rev_8_21_14_0_10_40_9</name>
    <dbReference type="NCBI Taxonomy" id="1974888"/>
    <lineage>
        <taxon>Bacteria</taxon>
        <taxon>Candidatus Shapironibacteriota</taxon>
    </lineage>
</organism>
<sequence length="1196" mass="140575">MDYFKKYFPIILFGTFLAAIFLPFYRDGKMISGWEGGYFLDFPLMLKNYGYSWSNWGTGIFATSLNFGYVFHLSLLQRFILNERLVNFAMIYLLYFLPFIAIYLLSRELKVKSWISLLIAFFYIANPFMSNFMKSINQWNMLAAYILPVFFLIILKFYEDNWKLFFFFGIHSLFFAFTNANPPTMVLYQIAIMFFVILISLYKEQEIDIRLILRKYFWVISSFILFNFWWIINWFYIFPDARQGYSKEFAISWLRGSQEFIPAFWRTLNLTSLLQYPINPEYDYFARHYSYFFTPMLLSIPILIVIYFLFRKRLGEKYHLILGLMLVIIGFLSKGVNGLFGSVYEFMIMHIPFFSIFKSAAEKWGTLFIFLLTLYLIFIFRELKKDRLYLLIVALLMIYVLYGAVPFITGNFLPDYKFNDVVIGSKNFLDKPEYKELKNKLNSDPEQYRVLSLPGSWNYQVALQIQGNRFYTGNDPILSNTNKPFLAPYSGSWNQRFGVLYDKISHPDYLKLLGLYNIKKIVINQDMYPWFGFREKESIPELEEIFSPLSLSLKNEVINLYDVGDYFLPRFYVPPQIIYSPESTQYELPELISLNDVSKRPALFISPYEKIKEEDKFENDLVKDNASQIILAGELQSAIDEGKLRAGIRGMNPGGVLFPYARWKPGGLIYPYILKKEEKTKNQFLNQPEELLPQNLFFAGKRVFEIQKWDRSLSDKEFLDVLERYEGEMDEVIENLEKIRMTGKNAFLLLAKIEVSFEAFSKRLLDVVEGDFGKKSQRLKAAEEATERIDKRLKAVLKHYSQARYYFEIPEEGEYEVLLEKKEGISDWKIENITPKKEERFTLGVTGEPVLPAGRQKEKAWLSFGRQKFNAQDYILVLNQTPTPNLLNEDWNVLESNVETGEVIRLFSKRSTPAAWQEIKNWEPETAYKLSFKYKTPVGRLKLSLIEEKERIDTTWFDKGVEDKLPDKTNILLEEELISENPSEWEEYSIVVYSGRNTKKAKLFISAESEEEKLSEVEFKEATLTKIIEPKMVLRKYKSQSDSNIPQITFQKINPTKYVLEISNASQPYFLVFSESFHRGWRAWITDGTEESEGTEKIIASYFGEEIKEKSPKDIFLTKDIFETWREKALPDDRHLLMNGYANSWYITPEDAENQVNYQIIIEYWPQRLFYFGVGVTLATMIGSLGLAALKYAKKS</sequence>
<protein>
    <submittedName>
        <fullName evidence="2">Uncharacterized protein</fullName>
    </submittedName>
</protein>
<feature type="transmembrane region" description="Helical" evidence="1">
    <location>
        <begin position="322"/>
        <end position="344"/>
    </location>
</feature>
<evidence type="ECO:0000313" key="3">
    <source>
        <dbReference type="Proteomes" id="UP000231474"/>
    </source>
</evidence>
<keyword evidence="1" id="KW-0472">Membrane</keyword>
<feature type="transmembrane region" description="Helical" evidence="1">
    <location>
        <begin position="289"/>
        <end position="310"/>
    </location>
</feature>
<gene>
    <name evidence="2" type="ORF">COU95_00055</name>
</gene>
<name>A0A2M8L4K0_9BACT</name>
<proteinExistence type="predicted"/>